<dbReference type="SUPFAM" id="SSF54909">
    <property type="entry name" value="Dimeric alpha+beta barrel"/>
    <property type="match status" value="1"/>
</dbReference>
<organism evidence="1 2">
    <name type="scientific">Candidatus Thermofonsia Clade 1 bacterium</name>
    <dbReference type="NCBI Taxonomy" id="2364210"/>
    <lineage>
        <taxon>Bacteria</taxon>
        <taxon>Bacillati</taxon>
        <taxon>Chloroflexota</taxon>
        <taxon>Candidatus Thermofontia</taxon>
        <taxon>Candidatus Thermofonsia Clade 1</taxon>
    </lineage>
</organism>
<dbReference type="InterPro" id="IPR011008">
    <property type="entry name" value="Dimeric_a/b-barrel"/>
</dbReference>
<protein>
    <recommendedName>
        <fullName evidence="3">NIPSNAP domain-containing protein</fullName>
    </recommendedName>
</protein>
<evidence type="ECO:0000313" key="1">
    <source>
        <dbReference type="EMBL" id="PJF30593.1"/>
    </source>
</evidence>
<dbReference type="Gene3D" id="3.30.70.100">
    <property type="match status" value="1"/>
</dbReference>
<sequence>MQVKLILTYDILPGRDQDYFEFLVRELAPGLARLGLEPTESWYTMYGKRPTILLGGIAEDYKTARAILEHPEWKALYERLSNYVTNFQSKIIRVTPYFPLV</sequence>
<proteinExistence type="predicted"/>
<gene>
    <name evidence="1" type="ORF">CUN51_07230</name>
</gene>
<name>A0A2M8NZ65_9CHLR</name>
<dbReference type="AlphaFoldDB" id="A0A2M8NZ65"/>
<evidence type="ECO:0000313" key="2">
    <source>
        <dbReference type="Proteomes" id="UP000228921"/>
    </source>
</evidence>
<evidence type="ECO:0008006" key="3">
    <source>
        <dbReference type="Google" id="ProtNLM"/>
    </source>
</evidence>
<dbReference type="Proteomes" id="UP000228921">
    <property type="component" value="Unassembled WGS sequence"/>
</dbReference>
<accession>A0A2M8NZ65</accession>
<comment type="caution">
    <text evidence="1">The sequence shown here is derived from an EMBL/GenBank/DDBJ whole genome shotgun (WGS) entry which is preliminary data.</text>
</comment>
<reference evidence="1 2" key="1">
    <citation type="submission" date="2017-11" db="EMBL/GenBank/DDBJ databases">
        <title>Evolution of Phototrophy in the Chloroflexi Phylum Driven by Horizontal Gene Transfer.</title>
        <authorList>
            <person name="Ward L.M."/>
            <person name="Hemp J."/>
            <person name="Shih P.M."/>
            <person name="Mcglynn S.E."/>
            <person name="Fischer W."/>
        </authorList>
    </citation>
    <scope>NUCLEOTIDE SEQUENCE [LARGE SCALE GENOMIC DNA]</scope>
    <source>
        <strain evidence="1">CP2_2F</strain>
    </source>
</reference>
<dbReference type="EMBL" id="PGTK01000008">
    <property type="protein sequence ID" value="PJF30593.1"/>
    <property type="molecule type" value="Genomic_DNA"/>
</dbReference>